<keyword evidence="1 4" id="KW-0028">Amino-acid biosynthesis</keyword>
<dbReference type="InterPro" id="IPR033752">
    <property type="entry name" value="MetA_family"/>
</dbReference>
<feature type="site" description="Important for acyl-CoA specificity" evidence="4">
    <location>
        <position position="79"/>
    </location>
</feature>
<dbReference type="HAMAP" id="MF_00295">
    <property type="entry name" value="MetA_acyltransf"/>
    <property type="match status" value="1"/>
</dbReference>
<feature type="binding site" evidence="4">
    <location>
        <position position="216"/>
    </location>
    <ligand>
        <name>substrate</name>
    </ligand>
</feature>
<evidence type="ECO:0000313" key="5">
    <source>
        <dbReference type="EMBL" id="MFD1430801.1"/>
    </source>
</evidence>
<dbReference type="RefSeq" id="WP_203628217.1">
    <property type="nucleotide sequence ID" value="NZ_BOLQ01000020.1"/>
</dbReference>
<feature type="site" description="Important for substrate specificity" evidence="4">
    <location>
        <position position="159"/>
    </location>
</feature>
<dbReference type="PANTHER" id="PTHR20919:SF0">
    <property type="entry name" value="HOMOSERINE O-SUCCINYLTRANSFERASE"/>
    <property type="match status" value="1"/>
</dbReference>
<sequence>MRALKIGILNVMHDKRATNQRLRNALTAGEQPVDLHFFYPPQHYQGRPVPEAVSEILQPLDLALAADMDGFIITGAPIETIAFDDVTYIEELRALLATLDQHHVTQLYLCWGAMAALDYFYKIRKDILPHKLFGVYPQQIREQTPLLTGLRDGFTAPHARYAEMNQAQIARDPDLTIAATTVNDELFLVENAARRQTFLFAHLEYGRLGLMQEYEREVAAHPERTYRKPENYFADPAAMCGPEFSWADTQRLFFANWLTKVQEPVAMTEH</sequence>
<dbReference type="Gene3D" id="3.40.50.880">
    <property type="match status" value="1"/>
</dbReference>
<dbReference type="EMBL" id="JBHTOC010000017">
    <property type="protein sequence ID" value="MFD1430801.1"/>
    <property type="molecule type" value="Genomic_DNA"/>
</dbReference>
<dbReference type="EC" id="2.3.1.30" evidence="4"/>
<proteinExistence type="inferred from homology"/>
<keyword evidence="3 4" id="KW-0012">Acyltransferase</keyword>
<dbReference type="Proteomes" id="UP001597196">
    <property type="component" value="Unassembled WGS sequence"/>
</dbReference>
<keyword evidence="4" id="KW-0963">Cytoplasm</keyword>
<accession>A0ABW4CMH5</accession>
<feature type="active site" description="Proton acceptor" evidence="4">
    <location>
        <position position="202"/>
    </location>
</feature>
<dbReference type="PANTHER" id="PTHR20919">
    <property type="entry name" value="HOMOSERINE O-SUCCINYLTRANSFERASE"/>
    <property type="match status" value="1"/>
</dbReference>
<protein>
    <recommendedName>
        <fullName evidence="4">Serine O-acetyltransferase</fullName>
        <shortName evidence="4">SAT</shortName>
        <ecNumber evidence="4">2.3.1.30</ecNumber>
    </recommendedName>
</protein>
<comment type="caution">
    <text evidence="4">Lacks conserved residue(s) required for the propagation of feature annotation.</text>
</comment>
<organism evidence="5 6">
    <name type="scientific">Lacticaseibacillus mingshuiensis</name>
    <dbReference type="NCBI Taxonomy" id="2799574"/>
    <lineage>
        <taxon>Bacteria</taxon>
        <taxon>Bacillati</taxon>
        <taxon>Bacillota</taxon>
        <taxon>Bacilli</taxon>
        <taxon>Lactobacillales</taxon>
        <taxon>Lactobacillaceae</taxon>
        <taxon>Lacticaseibacillus</taxon>
    </lineage>
</organism>
<comment type="subcellular location">
    <subcellularLocation>
        <location evidence="4">Cytoplasm</location>
    </subcellularLocation>
</comment>
<gene>
    <name evidence="5" type="ORF">ACFQ4P_11180</name>
</gene>
<dbReference type="InterPro" id="IPR029062">
    <property type="entry name" value="Class_I_gatase-like"/>
</dbReference>
<evidence type="ECO:0000256" key="3">
    <source>
        <dbReference type="ARBA" id="ARBA00023315"/>
    </source>
</evidence>
<comment type="catalytic activity">
    <reaction evidence="4">
        <text>L-serine + acetyl-CoA = O-acetyl-L-serine + CoA</text>
        <dbReference type="Rhea" id="RHEA:24560"/>
        <dbReference type="ChEBI" id="CHEBI:33384"/>
        <dbReference type="ChEBI" id="CHEBI:57287"/>
        <dbReference type="ChEBI" id="CHEBI:57288"/>
        <dbReference type="ChEBI" id="CHEBI:58340"/>
        <dbReference type="EC" id="2.3.1.30"/>
    </reaction>
</comment>
<evidence type="ECO:0000256" key="1">
    <source>
        <dbReference type="ARBA" id="ARBA00022605"/>
    </source>
</evidence>
<comment type="caution">
    <text evidence="5">The sequence shown here is derived from an EMBL/GenBank/DDBJ whole genome shotgun (WGS) entry which is preliminary data.</text>
</comment>
<dbReference type="Pfam" id="PF04204">
    <property type="entry name" value="HTS"/>
    <property type="match status" value="1"/>
</dbReference>
<keyword evidence="6" id="KW-1185">Reference proteome</keyword>
<comment type="pathway">
    <text evidence="4">Amino-acid biosynthesis; L-cysteine biosynthesis; L-cysteine from L-serine: step 1/2.</text>
</comment>
<keyword evidence="2 4" id="KW-0808">Transferase</keyword>
<keyword evidence="4" id="KW-0198">Cysteine biosynthesis</keyword>
<dbReference type="SUPFAM" id="SSF52317">
    <property type="entry name" value="Class I glutamine amidotransferase-like"/>
    <property type="match status" value="1"/>
</dbReference>
<dbReference type="GO" id="GO:0008899">
    <property type="term" value="F:homoserine O-succinyltransferase activity"/>
    <property type="evidence" value="ECO:0007669"/>
    <property type="project" value="UniProtKB-EC"/>
</dbReference>
<evidence type="ECO:0000256" key="2">
    <source>
        <dbReference type="ARBA" id="ARBA00022679"/>
    </source>
</evidence>
<name>A0ABW4CMH5_9LACO</name>
<comment type="function">
    <text evidence="4">Transfers an acetyl group from acetyl-CoA to L-serine, forming acetyl-L-serine.</text>
</comment>
<reference evidence="6" key="1">
    <citation type="journal article" date="2019" name="Int. J. Syst. Evol. Microbiol.">
        <title>The Global Catalogue of Microorganisms (GCM) 10K type strain sequencing project: providing services to taxonomists for standard genome sequencing and annotation.</title>
        <authorList>
            <consortium name="The Broad Institute Genomics Platform"/>
            <consortium name="The Broad Institute Genome Sequencing Center for Infectious Disease"/>
            <person name="Wu L."/>
            <person name="Ma J."/>
        </authorList>
    </citation>
    <scope>NUCLEOTIDE SEQUENCE [LARGE SCALE GENOMIC DNA]</scope>
    <source>
        <strain evidence="6">CCM 8980</strain>
    </source>
</reference>
<feature type="binding site" evidence="4">
    <location>
        <position position="131"/>
    </location>
    <ligand>
        <name>substrate</name>
    </ligand>
</feature>
<comment type="similarity">
    <text evidence="4">Belongs to the MetA family.</text>
</comment>
<feature type="active site" evidence="4">
    <location>
        <position position="204"/>
    </location>
</feature>
<dbReference type="PIRSF" id="PIRSF000450">
    <property type="entry name" value="H_ser_succinyltr"/>
    <property type="match status" value="1"/>
</dbReference>
<evidence type="ECO:0000313" key="6">
    <source>
        <dbReference type="Proteomes" id="UP001597196"/>
    </source>
</evidence>
<feature type="active site" description="Acyl-thioester intermediate" evidence="4">
    <location>
        <position position="110"/>
    </location>
</feature>
<evidence type="ECO:0000256" key="4">
    <source>
        <dbReference type="HAMAP-Rule" id="MF_00295"/>
    </source>
</evidence>